<dbReference type="EMBL" id="CP058579">
    <property type="protein sequence ID" value="QLG63305.1"/>
    <property type="molecule type" value="Genomic_DNA"/>
</dbReference>
<dbReference type="KEGG" id="halu:HUG12_16835"/>
<evidence type="ECO:0000313" key="6">
    <source>
        <dbReference type="Proteomes" id="UP000509626"/>
    </source>
</evidence>
<feature type="domain" description="DUF7490" evidence="4">
    <location>
        <begin position="43"/>
        <end position="147"/>
    </location>
</feature>
<feature type="region of interest" description="Disordered" evidence="2">
    <location>
        <begin position="288"/>
        <end position="310"/>
    </location>
</feature>
<dbReference type="OrthoDB" id="50312at2157"/>
<dbReference type="GO" id="GO:0030115">
    <property type="term" value="C:S-layer"/>
    <property type="evidence" value="ECO:0007669"/>
    <property type="project" value="UniProtKB-SubCell"/>
</dbReference>
<dbReference type="AlphaFoldDB" id="A0A7D5QM87"/>
<dbReference type="GO" id="GO:0005886">
    <property type="term" value="C:plasma membrane"/>
    <property type="evidence" value="ECO:0007669"/>
    <property type="project" value="UniProtKB-SubCell"/>
</dbReference>
<keyword evidence="1" id="KW-0732">Signal</keyword>
<proteinExistence type="predicted"/>
<reference evidence="5 6" key="1">
    <citation type="submission" date="2020-06" db="EMBL/GenBank/DDBJ databases">
        <title>NJ-3-1, isolated from saline soil.</title>
        <authorList>
            <person name="Cui H.L."/>
            <person name="Shi X."/>
        </authorList>
    </citation>
    <scope>NUCLEOTIDE SEQUENCE [LARGE SCALE GENOMIC DNA]</scope>
    <source>
        <strain evidence="5 6">NJ-3-1</strain>
    </source>
</reference>
<evidence type="ECO:0000259" key="3">
    <source>
        <dbReference type="Pfam" id="PF18204"/>
    </source>
</evidence>
<sequence length="335" mass="35284">MSRERLLAAGAAGVLAIALLAALVGPGVLASPAEDDPVRPGRVSVEEVAVAPGEISGATAELRLHGRVDHGGNPTENVTVRYRAYDAESGLLTDERTVDVGTMEGDGSVPVNATLRVDREGGYELETVVFRDGERVDRSSTEVRGVNALAPAYAETDVRFTVSDVVPPLAVSVDSVEDDRTTLRVAASLTNGGDGESGDLRVELVLRQADSNLVADRASVDAGAIRPGRTANAETTLTVPSEYNYYVDAALYRDGVLVDSARSVANLDPRETISANETEREVEFEVGDFTDDGAERGGSEDGARRETDVDTPGFTAALAVVALLASALLTRRRSE</sequence>
<dbReference type="GeneID" id="56039160"/>
<dbReference type="Pfam" id="PF18204">
    <property type="entry name" value="PGF-CTERM"/>
    <property type="match status" value="1"/>
</dbReference>
<feature type="domain" description="PGF-CTERM archaeal protein-sorting signal" evidence="3">
    <location>
        <begin position="311"/>
        <end position="333"/>
    </location>
</feature>
<dbReference type="RefSeq" id="WP_179269890.1">
    <property type="nucleotide sequence ID" value="NZ_CP058579.1"/>
</dbReference>
<evidence type="ECO:0000256" key="2">
    <source>
        <dbReference type="SAM" id="MobiDB-lite"/>
    </source>
</evidence>
<dbReference type="Proteomes" id="UP000509626">
    <property type="component" value="Chromosome"/>
</dbReference>
<keyword evidence="6" id="KW-1185">Reference proteome</keyword>
<feature type="domain" description="DUF7490" evidence="4">
    <location>
        <begin position="166"/>
        <end position="268"/>
    </location>
</feature>
<evidence type="ECO:0000256" key="1">
    <source>
        <dbReference type="ARBA" id="ARBA00022729"/>
    </source>
</evidence>
<protein>
    <submittedName>
        <fullName evidence="5">PGF-CTERM sorting domain-containing protein</fullName>
    </submittedName>
</protein>
<evidence type="ECO:0000313" key="5">
    <source>
        <dbReference type="EMBL" id="QLG63305.1"/>
    </source>
</evidence>
<name>A0A7D5QM87_9EURY</name>
<evidence type="ECO:0000259" key="4">
    <source>
        <dbReference type="Pfam" id="PF24318"/>
    </source>
</evidence>
<accession>A0A7D5QM87</accession>
<dbReference type="InterPro" id="IPR026371">
    <property type="entry name" value="PGF_CTERM"/>
</dbReference>
<feature type="compositionally biased region" description="Basic and acidic residues" evidence="2">
    <location>
        <begin position="293"/>
        <end position="308"/>
    </location>
</feature>
<gene>
    <name evidence="5" type="ORF">HUG12_16835</name>
</gene>
<dbReference type="NCBIfam" id="TIGR04126">
    <property type="entry name" value="PGF_CTERM"/>
    <property type="match status" value="1"/>
</dbReference>
<organism evidence="5 6">
    <name type="scientific">Halorarum salinum</name>
    <dbReference type="NCBI Taxonomy" id="2743089"/>
    <lineage>
        <taxon>Archaea</taxon>
        <taxon>Methanobacteriati</taxon>
        <taxon>Methanobacteriota</taxon>
        <taxon>Stenosarchaea group</taxon>
        <taxon>Halobacteria</taxon>
        <taxon>Halobacteriales</taxon>
        <taxon>Haloferacaceae</taxon>
        <taxon>Halorarum</taxon>
    </lineage>
</organism>
<dbReference type="InterPro" id="IPR055913">
    <property type="entry name" value="DUF7490"/>
</dbReference>
<dbReference type="Pfam" id="PF24318">
    <property type="entry name" value="DUF7490"/>
    <property type="match status" value="2"/>
</dbReference>